<keyword evidence="2" id="KW-1185">Reference proteome</keyword>
<protein>
    <submittedName>
        <fullName evidence="1">Uncharacterized protein</fullName>
    </submittedName>
</protein>
<sequence length="119" mass="14598">MNCQVVKMMKSNLQRKNPDQSKNSLKILSWNEIYEKWQKERKNTGQKWHLTELIEKFKQTEQLCTLSTEDFVSFKLNLENYFYTKFIIMHITEIIDQIQDEKRKNQNYQIKNQMVLKFI</sequence>
<comment type="caution">
    <text evidence="1">The sequence shown here is derived from an EMBL/GenBank/DDBJ whole genome shotgun (WGS) entry which is preliminary data.</text>
</comment>
<reference evidence="1" key="1">
    <citation type="submission" date="2021-01" db="EMBL/GenBank/DDBJ databases">
        <authorList>
            <consortium name="Genoscope - CEA"/>
            <person name="William W."/>
        </authorList>
    </citation>
    <scope>NUCLEOTIDE SEQUENCE</scope>
</reference>
<proteinExistence type="predicted"/>
<gene>
    <name evidence="1" type="ORF">PSON_ATCC_30995.1.T1610120</name>
</gene>
<evidence type="ECO:0000313" key="2">
    <source>
        <dbReference type="Proteomes" id="UP000692954"/>
    </source>
</evidence>
<dbReference type="Proteomes" id="UP000692954">
    <property type="component" value="Unassembled WGS sequence"/>
</dbReference>
<organism evidence="1 2">
    <name type="scientific">Paramecium sonneborni</name>
    <dbReference type="NCBI Taxonomy" id="65129"/>
    <lineage>
        <taxon>Eukaryota</taxon>
        <taxon>Sar</taxon>
        <taxon>Alveolata</taxon>
        <taxon>Ciliophora</taxon>
        <taxon>Intramacronucleata</taxon>
        <taxon>Oligohymenophorea</taxon>
        <taxon>Peniculida</taxon>
        <taxon>Parameciidae</taxon>
        <taxon>Paramecium</taxon>
    </lineage>
</organism>
<name>A0A8S1REM2_9CILI</name>
<accession>A0A8S1REM2</accession>
<evidence type="ECO:0000313" key="1">
    <source>
        <dbReference type="EMBL" id="CAD8125734.1"/>
    </source>
</evidence>
<dbReference type="AlphaFoldDB" id="A0A8S1REM2"/>
<dbReference type="EMBL" id="CAJJDN010000161">
    <property type="protein sequence ID" value="CAD8125734.1"/>
    <property type="molecule type" value="Genomic_DNA"/>
</dbReference>